<accession>A0A2S4W1V0</accession>
<name>A0A2S4W1V0_9BASI</name>
<evidence type="ECO:0000313" key="2">
    <source>
        <dbReference type="Proteomes" id="UP000239156"/>
    </source>
</evidence>
<dbReference type="VEuPathDB" id="FungiDB:PSHT_04583"/>
<dbReference type="EMBL" id="PKSL01000011">
    <property type="protein sequence ID" value="POW15744.1"/>
    <property type="molecule type" value="Genomic_DNA"/>
</dbReference>
<feature type="non-terminal residue" evidence="1">
    <location>
        <position position="480"/>
    </location>
</feature>
<gene>
    <name evidence="1" type="ORF">PSTT_01911</name>
</gene>
<keyword evidence="2" id="KW-1185">Reference proteome</keyword>
<dbReference type="VEuPathDB" id="FungiDB:PSHT_04575"/>
<proteinExistence type="predicted"/>
<reference evidence="1" key="1">
    <citation type="submission" date="2017-12" db="EMBL/GenBank/DDBJ databases">
        <title>Gene loss provides genomic basis for host adaptation in cereal stripe rust fungi.</title>
        <authorList>
            <person name="Xia C."/>
        </authorList>
    </citation>
    <scope>NUCLEOTIDE SEQUENCE [LARGE SCALE GENOMIC DNA]</scope>
    <source>
        <strain evidence="1">93-210</strain>
    </source>
</reference>
<dbReference type="Proteomes" id="UP000239156">
    <property type="component" value="Unassembled WGS sequence"/>
</dbReference>
<dbReference type="VEuPathDB" id="FungiDB:PSTT_01911"/>
<sequence>MHFESNGTTFEPAPTIVKLPTISEEPMADEDGSILHQTVNSVLDDVAAKILAPEDATKVLRINQDGAELIAATFTHVAIYLHRNPQIKDAGVELISEGLPFSQDTITKIDHIFRQISQIRKDRIARSWRKALMDCLGQYHPMSTRSFWRKKWSSTTTSFFDLFPWSTEFYAQIHDSILIHSPRNLDNLSKQIAKYYDNSPSKAVGTIVQPTRSALRLPTIPEELACEEGSTLHQIVNSVLDDVDGKIVPPETLAVSDSSKSRIYTSARSTKDISRLFSSRTMPHHDVSSDLAKGVFNQPPTEEIGERQIPQEYSKLIDDGADLIKDTFTRVVMYSIKNPQSRNAGKDLESKDLPFPPDTITKIGNISSKMREIKRSQEEIRRQAIKAATSKKWGVTRKSTAPISSSTISIVNLNLEFEKYLPQLREIHDQFAKKVHNLIVKQQMDRLNDLSEQVARYTTRPQSRASRNYIPSIAPEGYLA</sequence>
<comment type="caution">
    <text evidence="1">The sequence shown here is derived from an EMBL/GenBank/DDBJ whole genome shotgun (WGS) entry which is preliminary data.</text>
</comment>
<dbReference type="AlphaFoldDB" id="A0A2S4W1V0"/>
<protein>
    <submittedName>
        <fullName evidence="1">Uncharacterized protein</fullName>
    </submittedName>
</protein>
<organism evidence="1 2">
    <name type="scientific">Puccinia striiformis</name>
    <dbReference type="NCBI Taxonomy" id="27350"/>
    <lineage>
        <taxon>Eukaryota</taxon>
        <taxon>Fungi</taxon>
        <taxon>Dikarya</taxon>
        <taxon>Basidiomycota</taxon>
        <taxon>Pucciniomycotina</taxon>
        <taxon>Pucciniomycetes</taxon>
        <taxon>Pucciniales</taxon>
        <taxon>Pucciniaceae</taxon>
        <taxon>Puccinia</taxon>
    </lineage>
</organism>
<evidence type="ECO:0000313" key="1">
    <source>
        <dbReference type="EMBL" id="POW15744.1"/>
    </source>
</evidence>